<dbReference type="Pfam" id="PF13023">
    <property type="entry name" value="HD_3"/>
    <property type="match status" value="1"/>
</dbReference>
<evidence type="ECO:0000256" key="1">
    <source>
        <dbReference type="ARBA" id="ARBA00022723"/>
    </source>
</evidence>
<dbReference type="Proteomes" id="UP000184608">
    <property type="component" value="Unassembled WGS sequence"/>
</dbReference>
<dbReference type="EMBL" id="FQXZ01000013">
    <property type="protein sequence ID" value="SHI01879.1"/>
    <property type="molecule type" value="Genomic_DNA"/>
</dbReference>
<keyword evidence="5" id="KW-1185">Reference proteome</keyword>
<sequence>MIERLKKQLELVVELDRLKSILRRTRVKSAEGRLENTAEHSWHVAIMAILLEEYANEPVDISKVVQMLLFHDIVEIDAGDTFIYDVESARNQEEAELKAAERLFGILPDDQGQKYLALWKEFEEAATPEARFAKALDRLIPVMLNYCNEGQSWKEHGVHKHQVLSMNQRIEQGSTCLWDYALEIIDQAANNNWLKL</sequence>
<dbReference type="STRING" id="1216006.VA7868_01254"/>
<dbReference type="SUPFAM" id="SSF109604">
    <property type="entry name" value="HD-domain/PDEase-like"/>
    <property type="match status" value="1"/>
</dbReference>
<keyword evidence="2" id="KW-0378">Hydrolase</keyword>
<organism evidence="4 5">
    <name type="scientific">Vibrio aerogenes CECT 7868</name>
    <dbReference type="NCBI Taxonomy" id="1216006"/>
    <lineage>
        <taxon>Bacteria</taxon>
        <taxon>Pseudomonadati</taxon>
        <taxon>Pseudomonadota</taxon>
        <taxon>Gammaproteobacteria</taxon>
        <taxon>Vibrionales</taxon>
        <taxon>Vibrionaceae</taxon>
        <taxon>Vibrio</taxon>
    </lineage>
</organism>
<evidence type="ECO:0000313" key="5">
    <source>
        <dbReference type="Proteomes" id="UP000184608"/>
    </source>
</evidence>
<dbReference type="PANTHER" id="PTHR11845">
    <property type="entry name" value="5'-DEOXYNUCLEOTIDASE HDDC2"/>
    <property type="match status" value="1"/>
</dbReference>
<dbReference type="GO" id="GO:0046872">
    <property type="term" value="F:metal ion binding"/>
    <property type="evidence" value="ECO:0007669"/>
    <property type="project" value="UniProtKB-KW"/>
</dbReference>
<keyword evidence="1" id="KW-0479">Metal-binding</keyword>
<dbReference type="AlphaFoldDB" id="A0A1M5XQ45"/>
<dbReference type="InterPro" id="IPR039356">
    <property type="entry name" value="YfbR/HDDC2"/>
</dbReference>
<evidence type="ECO:0000256" key="2">
    <source>
        <dbReference type="ARBA" id="ARBA00022801"/>
    </source>
</evidence>
<protein>
    <submittedName>
        <fullName evidence="4">5'-nucleotidase</fullName>
    </submittedName>
</protein>
<dbReference type="PANTHER" id="PTHR11845:SF13">
    <property type="entry name" value="5'-DEOXYNUCLEOTIDASE HDDC2"/>
    <property type="match status" value="1"/>
</dbReference>
<evidence type="ECO:0000259" key="3">
    <source>
        <dbReference type="Pfam" id="PF13023"/>
    </source>
</evidence>
<name>A0A1M5XQ45_9VIBR</name>
<dbReference type="Gene3D" id="1.10.3210.10">
    <property type="entry name" value="Hypothetical protein af1432"/>
    <property type="match status" value="1"/>
</dbReference>
<feature type="domain" description="HD" evidence="3">
    <location>
        <begin position="15"/>
        <end position="174"/>
    </location>
</feature>
<accession>A0A1M5XQ45</accession>
<dbReference type="GO" id="GO:0005737">
    <property type="term" value="C:cytoplasm"/>
    <property type="evidence" value="ECO:0007669"/>
    <property type="project" value="TreeGrafter"/>
</dbReference>
<gene>
    <name evidence="4" type="ORF">VA7868_01254</name>
</gene>
<dbReference type="GO" id="GO:0002953">
    <property type="term" value="F:5'-deoxynucleotidase activity"/>
    <property type="evidence" value="ECO:0007669"/>
    <property type="project" value="InterPro"/>
</dbReference>
<dbReference type="InterPro" id="IPR006674">
    <property type="entry name" value="HD_domain"/>
</dbReference>
<proteinExistence type="predicted"/>
<reference evidence="4 5" key="1">
    <citation type="submission" date="2016-11" db="EMBL/GenBank/DDBJ databases">
        <authorList>
            <person name="Jaros S."/>
            <person name="Januszkiewicz K."/>
            <person name="Wedrychowicz H."/>
        </authorList>
    </citation>
    <scope>NUCLEOTIDE SEQUENCE [LARGE SCALE GENOMIC DNA]</scope>
    <source>
        <strain evidence="4 5">CECT 7868</strain>
    </source>
</reference>
<evidence type="ECO:0000313" key="4">
    <source>
        <dbReference type="EMBL" id="SHI01879.1"/>
    </source>
</evidence>